<sequence length="435" mass="48958">MLVFVFQSSSNYNTLFRSHPRGILVAPHNLALSHIVLINALVFKARWETSFDPKDTVTDLVFDTTKQVQMMFRHRDSVLVSAKGDYTAVRLPSIRRYDKDNFHKFKVGKFGLPKFNLQTKDSIKPILQDLGYPLSGNFSAMASGDNFRALVLRFKNMFKHFPGKLDQHALEVETDDGVEIIVIEKFKDQESADKLVASAEFKEISELVPTLVFIITGVSSGVGKELATILFARHGKVYLATRSETKTKAVIDEIRKLHPISQGDLIHLSVHLDDLSTIKQSAQRFLARESRLDVLWNNAAVIVPPKGLVSAQGHEIQYAVNCVGHFLFTKLMQPVLLRTARVEAAAGKKDGVRVVWVSSSAADHVAKPAIDFDNMDYRRDEGIWSLYARSKAGNVLQAVEFARRADRVATKFRLMRELQLERFKWRSVGAGAECD</sequence>
<evidence type="ECO:0000256" key="3">
    <source>
        <dbReference type="ARBA" id="ARBA00023002"/>
    </source>
</evidence>
<organism evidence="5 6">
    <name type="scientific">Aspergillus pseudoustus</name>
    <dbReference type="NCBI Taxonomy" id="1810923"/>
    <lineage>
        <taxon>Eukaryota</taxon>
        <taxon>Fungi</taxon>
        <taxon>Dikarya</taxon>
        <taxon>Ascomycota</taxon>
        <taxon>Pezizomycotina</taxon>
        <taxon>Eurotiomycetes</taxon>
        <taxon>Eurotiomycetidae</taxon>
        <taxon>Eurotiales</taxon>
        <taxon>Aspergillaceae</taxon>
        <taxon>Aspergillus</taxon>
        <taxon>Aspergillus subgen. Nidulantes</taxon>
    </lineage>
</organism>
<evidence type="ECO:0000313" key="6">
    <source>
        <dbReference type="Proteomes" id="UP001610446"/>
    </source>
</evidence>
<dbReference type="InterPro" id="IPR036291">
    <property type="entry name" value="NAD(P)-bd_dom_sf"/>
</dbReference>
<dbReference type="Pfam" id="PF00106">
    <property type="entry name" value="adh_short"/>
    <property type="match status" value="1"/>
</dbReference>
<dbReference type="PRINTS" id="PR00081">
    <property type="entry name" value="GDHRDH"/>
</dbReference>
<comment type="caution">
    <text evidence="5">The sequence shown here is derived from an EMBL/GenBank/DDBJ whole genome shotgun (WGS) entry which is preliminary data.</text>
</comment>
<evidence type="ECO:0000256" key="2">
    <source>
        <dbReference type="ARBA" id="ARBA00022857"/>
    </source>
</evidence>
<evidence type="ECO:0000259" key="4">
    <source>
        <dbReference type="Pfam" id="PF00079"/>
    </source>
</evidence>
<accession>A0ABR4JXR8</accession>
<dbReference type="PANTHER" id="PTHR24320">
    <property type="entry name" value="RETINOL DEHYDROGENASE"/>
    <property type="match status" value="1"/>
</dbReference>
<dbReference type="InterPro" id="IPR023796">
    <property type="entry name" value="Serpin_dom"/>
</dbReference>
<dbReference type="PANTHER" id="PTHR24320:SF236">
    <property type="entry name" value="SHORT-CHAIN DEHYDROGENASE-RELATED"/>
    <property type="match status" value="1"/>
</dbReference>
<dbReference type="Pfam" id="PF00079">
    <property type="entry name" value="Serpin"/>
    <property type="match status" value="1"/>
</dbReference>
<dbReference type="Gene3D" id="3.40.50.720">
    <property type="entry name" value="NAD(P)-binding Rossmann-like Domain"/>
    <property type="match status" value="1"/>
</dbReference>
<feature type="domain" description="Serpin" evidence="4">
    <location>
        <begin position="34"/>
        <end position="92"/>
    </location>
</feature>
<dbReference type="SUPFAM" id="SSF56574">
    <property type="entry name" value="Serpins"/>
    <property type="match status" value="1"/>
</dbReference>
<gene>
    <name evidence="5" type="ORF">BJY01DRAFT_248002</name>
</gene>
<evidence type="ECO:0000313" key="5">
    <source>
        <dbReference type="EMBL" id="KAL2844839.1"/>
    </source>
</evidence>
<dbReference type="SUPFAM" id="SSF51735">
    <property type="entry name" value="NAD(P)-binding Rossmann-fold domains"/>
    <property type="match status" value="1"/>
</dbReference>
<comment type="similarity">
    <text evidence="1">Belongs to the short-chain dehydrogenases/reductases (SDR) family.</text>
</comment>
<reference evidence="5 6" key="1">
    <citation type="submission" date="2024-07" db="EMBL/GenBank/DDBJ databases">
        <title>Section-level genome sequencing and comparative genomics of Aspergillus sections Usti and Cavernicolus.</title>
        <authorList>
            <consortium name="Lawrence Berkeley National Laboratory"/>
            <person name="Nybo J.L."/>
            <person name="Vesth T.C."/>
            <person name="Theobald S."/>
            <person name="Frisvad J.C."/>
            <person name="Larsen T.O."/>
            <person name="Kjaerboelling I."/>
            <person name="Rothschild-Mancinelli K."/>
            <person name="Lyhne E.K."/>
            <person name="Kogle M.E."/>
            <person name="Barry K."/>
            <person name="Clum A."/>
            <person name="Na H."/>
            <person name="Ledsgaard L."/>
            <person name="Lin J."/>
            <person name="Lipzen A."/>
            <person name="Kuo A."/>
            <person name="Riley R."/>
            <person name="Mondo S."/>
            <person name="Labutti K."/>
            <person name="Haridas S."/>
            <person name="Pangalinan J."/>
            <person name="Salamov A.A."/>
            <person name="Simmons B.A."/>
            <person name="Magnuson J.K."/>
            <person name="Chen J."/>
            <person name="Drula E."/>
            <person name="Henrissat B."/>
            <person name="Wiebenga A."/>
            <person name="Lubbers R.J."/>
            <person name="Gomes A.C."/>
            <person name="Makela M.R."/>
            <person name="Stajich J."/>
            <person name="Grigoriev I.V."/>
            <person name="Mortensen U.H."/>
            <person name="De Vries R.P."/>
            <person name="Baker S.E."/>
            <person name="Andersen M.R."/>
        </authorList>
    </citation>
    <scope>NUCLEOTIDE SEQUENCE [LARGE SCALE GENOMIC DNA]</scope>
    <source>
        <strain evidence="5 6">CBS 123904</strain>
    </source>
</reference>
<dbReference type="EMBL" id="JBFXLU010000077">
    <property type="protein sequence ID" value="KAL2844839.1"/>
    <property type="molecule type" value="Genomic_DNA"/>
</dbReference>
<dbReference type="Gene3D" id="2.30.39.10">
    <property type="entry name" value="Alpha-1-antitrypsin, domain 1"/>
    <property type="match status" value="1"/>
</dbReference>
<keyword evidence="6" id="KW-1185">Reference proteome</keyword>
<dbReference type="InterPro" id="IPR002347">
    <property type="entry name" value="SDR_fam"/>
</dbReference>
<name>A0ABR4JXR8_9EURO</name>
<evidence type="ECO:0000256" key="1">
    <source>
        <dbReference type="ARBA" id="ARBA00006484"/>
    </source>
</evidence>
<keyword evidence="3" id="KW-0560">Oxidoreductase</keyword>
<proteinExistence type="inferred from homology"/>
<keyword evidence="2" id="KW-0521">NADP</keyword>
<dbReference type="InterPro" id="IPR036186">
    <property type="entry name" value="Serpin_sf"/>
</dbReference>
<protein>
    <recommendedName>
        <fullName evidence="4">Serpin domain-containing protein</fullName>
    </recommendedName>
</protein>
<dbReference type="InterPro" id="IPR042185">
    <property type="entry name" value="Serpin_sf_2"/>
</dbReference>
<dbReference type="Proteomes" id="UP001610446">
    <property type="component" value="Unassembled WGS sequence"/>
</dbReference>